<comment type="similarity">
    <text evidence="1">Belongs to the peptidase S28 family.</text>
</comment>
<evidence type="ECO:0000313" key="6">
    <source>
        <dbReference type="EMBL" id="KAF5740210.1"/>
    </source>
</evidence>
<evidence type="ECO:0000256" key="4">
    <source>
        <dbReference type="ARBA" id="ARBA00022801"/>
    </source>
</evidence>
<dbReference type="SUPFAM" id="SSF53474">
    <property type="entry name" value="alpha/beta-Hydrolases"/>
    <property type="match status" value="1"/>
</dbReference>
<dbReference type="AlphaFoldDB" id="A0A7J7D1K6"/>
<dbReference type="Gene3D" id="3.40.50.1820">
    <property type="entry name" value="alpha/beta hydrolase"/>
    <property type="match status" value="3"/>
</dbReference>
<organism evidence="6 7">
    <name type="scientific">Tripterygium wilfordii</name>
    <name type="common">Thunder God vine</name>
    <dbReference type="NCBI Taxonomy" id="458696"/>
    <lineage>
        <taxon>Eukaryota</taxon>
        <taxon>Viridiplantae</taxon>
        <taxon>Streptophyta</taxon>
        <taxon>Embryophyta</taxon>
        <taxon>Tracheophyta</taxon>
        <taxon>Spermatophyta</taxon>
        <taxon>Magnoliopsida</taxon>
        <taxon>eudicotyledons</taxon>
        <taxon>Gunneridae</taxon>
        <taxon>Pentapetalae</taxon>
        <taxon>rosids</taxon>
        <taxon>fabids</taxon>
        <taxon>Celastrales</taxon>
        <taxon>Celastraceae</taxon>
        <taxon>Tripterygium</taxon>
    </lineage>
</organism>
<keyword evidence="2" id="KW-0645">Protease</keyword>
<dbReference type="InterPro" id="IPR008758">
    <property type="entry name" value="Peptidase_S28"/>
</dbReference>
<proteinExistence type="inferred from homology"/>
<gene>
    <name evidence="6" type="ORF">HS088_TW11G00276</name>
</gene>
<keyword evidence="5" id="KW-0325">Glycoprotein</keyword>
<name>A0A7J7D1K6_TRIWF</name>
<keyword evidence="7" id="KW-1185">Reference proteome</keyword>
<dbReference type="InParanoid" id="A0A7J7D1K6"/>
<dbReference type="Pfam" id="PF05577">
    <property type="entry name" value="Peptidase_S28"/>
    <property type="match status" value="1"/>
</dbReference>
<keyword evidence="4" id="KW-0378">Hydrolase</keyword>
<evidence type="ECO:0000313" key="7">
    <source>
        <dbReference type="Proteomes" id="UP000593562"/>
    </source>
</evidence>
<evidence type="ECO:0000256" key="3">
    <source>
        <dbReference type="ARBA" id="ARBA00022729"/>
    </source>
</evidence>
<dbReference type="PANTHER" id="PTHR11010:SF96">
    <property type="entry name" value="LYSOSOMAL PRO-X CARBOXYPEPTIDASE-LIKE ISOFORM X1"/>
    <property type="match status" value="1"/>
</dbReference>
<dbReference type="InterPro" id="IPR029058">
    <property type="entry name" value="AB_hydrolase_fold"/>
</dbReference>
<dbReference type="GO" id="GO:0006508">
    <property type="term" value="P:proteolysis"/>
    <property type="evidence" value="ECO:0007669"/>
    <property type="project" value="UniProtKB-KW"/>
</dbReference>
<evidence type="ECO:0008006" key="8">
    <source>
        <dbReference type="Google" id="ProtNLM"/>
    </source>
</evidence>
<protein>
    <recommendedName>
        <fullName evidence="8">Lysosomal Pro-X carboxypeptidase</fullName>
    </recommendedName>
</protein>
<dbReference type="GO" id="GO:0070008">
    <property type="term" value="F:serine-type exopeptidase activity"/>
    <property type="evidence" value="ECO:0007669"/>
    <property type="project" value="InterPro"/>
</dbReference>
<accession>A0A7J7D1K6</accession>
<dbReference type="EMBL" id="JAAARO010000011">
    <property type="protein sequence ID" value="KAF5740210.1"/>
    <property type="molecule type" value="Genomic_DNA"/>
</dbReference>
<dbReference type="PANTHER" id="PTHR11010">
    <property type="entry name" value="PROTEASE S28 PRO-X CARBOXYPEPTIDASE-RELATED"/>
    <property type="match status" value="1"/>
</dbReference>
<evidence type="ECO:0000256" key="2">
    <source>
        <dbReference type="ARBA" id="ARBA00022670"/>
    </source>
</evidence>
<comment type="caution">
    <text evidence="6">The sequence shown here is derived from an EMBL/GenBank/DDBJ whole genome shotgun (WGS) entry which is preliminary data.</text>
</comment>
<dbReference type="Proteomes" id="UP000593562">
    <property type="component" value="Unassembled WGS sequence"/>
</dbReference>
<dbReference type="GO" id="GO:0008239">
    <property type="term" value="F:dipeptidyl-peptidase activity"/>
    <property type="evidence" value="ECO:0007669"/>
    <property type="project" value="TreeGrafter"/>
</dbReference>
<keyword evidence="3" id="KW-0732">Signal</keyword>
<reference evidence="6 7" key="1">
    <citation type="journal article" date="2020" name="Nat. Commun.">
        <title>Genome of Tripterygium wilfordii and identification of cytochrome P450 involved in triptolide biosynthesis.</title>
        <authorList>
            <person name="Tu L."/>
            <person name="Su P."/>
            <person name="Zhang Z."/>
            <person name="Gao L."/>
            <person name="Wang J."/>
            <person name="Hu T."/>
            <person name="Zhou J."/>
            <person name="Zhang Y."/>
            <person name="Zhao Y."/>
            <person name="Liu Y."/>
            <person name="Song Y."/>
            <person name="Tong Y."/>
            <person name="Lu Y."/>
            <person name="Yang J."/>
            <person name="Xu C."/>
            <person name="Jia M."/>
            <person name="Peters R.J."/>
            <person name="Huang L."/>
            <person name="Gao W."/>
        </authorList>
    </citation>
    <scope>NUCLEOTIDE SEQUENCE [LARGE SCALE GENOMIC DNA]</scope>
    <source>
        <strain evidence="7">cv. XIE 37</strain>
        <tissue evidence="6">Leaf</tissue>
    </source>
</reference>
<evidence type="ECO:0000256" key="1">
    <source>
        <dbReference type="ARBA" id="ARBA00011079"/>
    </source>
</evidence>
<sequence>MHRYYGESIPFGSAEKAFKDATTLGYLNSAQALADYAEILIHVKEEFEAQKSPIIVIGLSYGGMLASWFRLKYPHIAVGALASSAPILFFEDITPQNAFALVVSNDFKGVSENCYDTIKRSWSIIDEIASAQHGLRLLSTRFKTCKDLKDSSELKKYLEAIYTIAAQSSRSLVQKICQIIDQAPTDDSILDKIMAVVVAIAGDAPCYVIPPESAPDQSDKAWEWQKCTEIVMPGGRGDETMFQRAPFNQNDYNSLCMLLFAIRPRTHWITTYYGGRDIKLTLKRFASNIIFSNGLRDPYSSGGVLEDISETILAVTAEQVLTSWFRLKYPHIALGALAPSAPVLYFEDITPQNAFDLVVFNDFKKVMMQPCYVNPPESAPDQSDNAWEWQNNLLSMISIDTMGNQSHLSRLKKPSKTQPHLDIYTFRVHGA</sequence>
<evidence type="ECO:0000256" key="5">
    <source>
        <dbReference type="ARBA" id="ARBA00023180"/>
    </source>
</evidence>